<feature type="domain" description="DUF6594" evidence="1">
    <location>
        <begin position="130"/>
        <end position="201"/>
    </location>
</feature>
<name>A0A1J9QYD3_9PEZI</name>
<evidence type="ECO:0000313" key="2">
    <source>
        <dbReference type="EMBL" id="OJD33385.1"/>
    </source>
</evidence>
<evidence type="ECO:0000313" key="3">
    <source>
        <dbReference type="Proteomes" id="UP000183809"/>
    </source>
</evidence>
<proteinExistence type="predicted"/>
<dbReference type="Pfam" id="PF20237">
    <property type="entry name" value="DUF6594"/>
    <property type="match status" value="1"/>
</dbReference>
<comment type="caution">
    <text evidence="2">The sequence shown here is derived from an EMBL/GenBank/DDBJ whole genome shotgun (WGS) entry which is preliminary data.</text>
</comment>
<evidence type="ECO:0000259" key="1">
    <source>
        <dbReference type="Pfam" id="PF20237"/>
    </source>
</evidence>
<dbReference type="GeneID" id="31014626"/>
<dbReference type="InterPro" id="IPR046529">
    <property type="entry name" value="DUF6594"/>
</dbReference>
<keyword evidence="3" id="KW-1185">Reference proteome</keyword>
<dbReference type="RefSeq" id="XP_020129645.1">
    <property type="nucleotide sequence ID" value="XM_020274365.1"/>
</dbReference>
<reference evidence="2 3" key="1">
    <citation type="submission" date="2016-10" db="EMBL/GenBank/DDBJ databases">
        <title>Proteomics and genomics reveal pathogen-plant mechanisms compatible with a hemibiotrophic lifestyle of Diplodia corticola.</title>
        <authorList>
            <person name="Fernandes I."/>
            <person name="De Jonge R."/>
            <person name="Van De Peer Y."/>
            <person name="Devreese B."/>
            <person name="Alves A."/>
            <person name="Esteves A.C."/>
        </authorList>
    </citation>
    <scope>NUCLEOTIDE SEQUENCE [LARGE SCALE GENOMIC DNA]</scope>
    <source>
        <strain evidence="2 3">CBS 112549</strain>
    </source>
</reference>
<gene>
    <name evidence="2" type="ORF">BKCO1_3100086</name>
</gene>
<sequence length="203" mass="22694">MGSADKEGQKKKDDDGTELAFRDSLTLGPGDIVFAAEIVVHISRVCPKYDLRYEELAGVVWTSDQPCPLPLFLLLKMSLDVEAANATTGVAGVDARQTAVGVRKRASHERLVKAASEYRSGCPLYSFQLALGKDFKNFRRFKTVRMRMLLVKQNSIAALERKLKTADDEEVAELRLGCLERDNNEERGRVLRELDTALKDYGK</sequence>
<dbReference type="OrthoDB" id="5341582at2759"/>
<dbReference type="EMBL" id="MNUE01000031">
    <property type="protein sequence ID" value="OJD33385.1"/>
    <property type="molecule type" value="Genomic_DNA"/>
</dbReference>
<dbReference type="AlphaFoldDB" id="A0A1J9QYD3"/>
<organism evidence="2 3">
    <name type="scientific">Diplodia corticola</name>
    <dbReference type="NCBI Taxonomy" id="236234"/>
    <lineage>
        <taxon>Eukaryota</taxon>
        <taxon>Fungi</taxon>
        <taxon>Dikarya</taxon>
        <taxon>Ascomycota</taxon>
        <taxon>Pezizomycotina</taxon>
        <taxon>Dothideomycetes</taxon>
        <taxon>Dothideomycetes incertae sedis</taxon>
        <taxon>Botryosphaeriales</taxon>
        <taxon>Botryosphaeriaceae</taxon>
        <taxon>Diplodia</taxon>
    </lineage>
</organism>
<accession>A0A1J9QYD3</accession>
<protein>
    <recommendedName>
        <fullName evidence="1">DUF6594 domain-containing protein</fullName>
    </recommendedName>
</protein>
<dbReference type="Proteomes" id="UP000183809">
    <property type="component" value="Unassembled WGS sequence"/>
</dbReference>